<feature type="domain" description="CdaR GGDEF-like" evidence="4">
    <location>
        <begin position="142"/>
        <end position="275"/>
    </location>
</feature>
<dbReference type="InterPro" id="IPR041522">
    <property type="entry name" value="CdaR_GGDEF"/>
</dbReference>
<dbReference type="Pfam" id="PF17853">
    <property type="entry name" value="GGDEF_2"/>
    <property type="match status" value="1"/>
</dbReference>
<feature type="domain" description="Putative sugar diacid recognition" evidence="2">
    <location>
        <begin position="3"/>
        <end position="134"/>
    </location>
</feature>
<dbReference type="Pfam" id="PF05651">
    <property type="entry name" value="Diacid_rec"/>
    <property type="match status" value="1"/>
</dbReference>
<evidence type="ECO:0000313" key="5">
    <source>
        <dbReference type="EMBL" id="MCP8966996.1"/>
    </source>
</evidence>
<dbReference type="InterPro" id="IPR042070">
    <property type="entry name" value="PucR_C-HTH_sf"/>
</dbReference>
<dbReference type="AlphaFoldDB" id="A0AA41X118"/>
<dbReference type="RefSeq" id="WP_254756235.1">
    <property type="nucleotide sequence ID" value="NZ_JANCLT010000001.1"/>
</dbReference>
<evidence type="ECO:0000259" key="3">
    <source>
        <dbReference type="Pfam" id="PF13556"/>
    </source>
</evidence>
<organism evidence="5 6">
    <name type="scientific">Ectobacillus ponti</name>
    <dbReference type="NCBI Taxonomy" id="2961894"/>
    <lineage>
        <taxon>Bacteria</taxon>
        <taxon>Bacillati</taxon>
        <taxon>Bacillota</taxon>
        <taxon>Bacilli</taxon>
        <taxon>Bacillales</taxon>
        <taxon>Bacillaceae</taxon>
        <taxon>Ectobacillus</taxon>
    </lineage>
</organism>
<dbReference type="Pfam" id="PF13556">
    <property type="entry name" value="HTH_30"/>
    <property type="match status" value="1"/>
</dbReference>
<gene>
    <name evidence="5" type="ORF">NK662_00405</name>
</gene>
<dbReference type="InterPro" id="IPR008599">
    <property type="entry name" value="Diacid_rec"/>
</dbReference>
<dbReference type="InterPro" id="IPR025736">
    <property type="entry name" value="PucR_C-HTH_dom"/>
</dbReference>
<proteinExistence type="inferred from homology"/>
<dbReference type="InterPro" id="IPR051448">
    <property type="entry name" value="CdaR-like_regulators"/>
</dbReference>
<dbReference type="Proteomes" id="UP001156102">
    <property type="component" value="Unassembled WGS sequence"/>
</dbReference>
<comment type="caution">
    <text evidence="5">The sequence shown here is derived from an EMBL/GenBank/DDBJ whole genome shotgun (WGS) entry which is preliminary data.</text>
</comment>
<name>A0AA41X118_9BACI</name>
<reference evidence="5" key="1">
    <citation type="submission" date="2022-07" db="EMBL/GenBank/DDBJ databases">
        <authorList>
            <person name="Li W.-J."/>
            <person name="Deng Q.-Q."/>
        </authorList>
    </citation>
    <scope>NUCLEOTIDE SEQUENCE</scope>
    <source>
        <strain evidence="5">SYSU M60031</strain>
    </source>
</reference>
<dbReference type="PANTHER" id="PTHR33744">
    <property type="entry name" value="CARBOHYDRATE DIACID REGULATOR"/>
    <property type="match status" value="1"/>
</dbReference>
<evidence type="ECO:0000256" key="1">
    <source>
        <dbReference type="ARBA" id="ARBA00006754"/>
    </source>
</evidence>
<evidence type="ECO:0000259" key="4">
    <source>
        <dbReference type="Pfam" id="PF17853"/>
    </source>
</evidence>
<dbReference type="PANTHER" id="PTHR33744:SF16">
    <property type="entry name" value="CARBOHYDRATE DIACID REGULATOR"/>
    <property type="match status" value="1"/>
</dbReference>
<feature type="domain" description="PucR C-terminal helix-turn-helix" evidence="3">
    <location>
        <begin position="327"/>
        <end position="382"/>
    </location>
</feature>
<accession>A0AA41X118</accession>
<evidence type="ECO:0000313" key="6">
    <source>
        <dbReference type="Proteomes" id="UP001156102"/>
    </source>
</evidence>
<keyword evidence="6" id="KW-1185">Reference proteome</keyword>
<protein>
    <submittedName>
        <fullName evidence="5">Helix-turn-helix domain-containing protein</fullName>
    </submittedName>
</protein>
<dbReference type="Gene3D" id="1.10.10.2840">
    <property type="entry name" value="PucR C-terminal helix-turn-helix domain"/>
    <property type="match status" value="1"/>
</dbReference>
<dbReference type="EMBL" id="JANCLT010000001">
    <property type="protein sequence ID" value="MCP8966996.1"/>
    <property type="molecule type" value="Genomic_DNA"/>
</dbReference>
<evidence type="ECO:0000259" key="2">
    <source>
        <dbReference type="Pfam" id="PF05651"/>
    </source>
</evidence>
<comment type="similarity">
    <text evidence="1">Belongs to the CdaR family.</text>
</comment>
<sequence length="393" mass="44392">MLLSSHHAQRIVEDMYHIANYNLIFANEEGIIIASVDQSRIGDLHEGALEVLRTKRKVVIEHDGQYRGALTGITYPLFLYKRIVGVIGITGAEAEVGKIGEVVKRVVEMLVKEVYTERQRELEYTARESFVQDWLLQEQEDEQLCASRGLLLGIDVSLPRAAGIFEVIHNGSVFLAEPGGLQKQHSKSSIVKRVKELLPNAESDVIVPIGGSRYVVLFAVPDMTEWERKDYISGSILSLKEWLENELGSAVAAGVGQCGQGVAGVKQSYWEGEKAVYFSKKRTGSPATFYHDLRLERLIYDLQPASRKEYVRSILQLDRLPDPQQALETLRLLFKHNHSITEVAQELHIHKNTVQYRLNKIRDLTGFDPRTFEDAAVLHLAVVLHSLEEEDRP</sequence>